<evidence type="ECO:0000256" key="5">
    <source>
        <dbReference type="SAM" id="Phobius"/>
    </source>
</evidence>
<evidence type="ECO:0000259" key="6">
    <source>
        <dbReference type="Pfam" id="PF06271"/>
    </source>
</evidence>
<evidence type="ECO:0000256" key="3">
    <source>
        <dbReference type="ARBA" id="ARBA00022989"/>
    </source>
</evidence>
<accession>A0A382BVG0</accession>
<feature type="domain" description="RDD" evidence="6">
    <location>
        <begin position="4"/>
        <end position="103"/>
    </location>
</feature>
<gene>
    <name evidence="7" type="ORF">METZ01_LOCUS170660</name>
</gene>
<evidence type="ECO:0000256" key="2">
    <source>
        <dbReference type="ARBA" id="ARBA00022692"/>
    </source>
</evidence>
<dbReference type="AlphaFoldDB" id="A0A382BVG0"/>
<evidence type="ECO:0000256" key="4">
    <source>
        <dbReference type="ARBA" id="ARBA00023136"/>
    </source>
</evidence>
<dbReference type="GO" id="GO:0016020">
    <property type="term" value="C:membrane"/>
    <property type="evidence" value="ECO:0007669"/>
    <property type="project" value="UniProtKB-SubCell"/>
</dbReference>
<keyword evidence="2 5" id="KW-0812">Transmembrane</keyword>
<dbReference type="Pfam" id="PF06271">
    <property type="entry name" value="RDD"/>
    <property type="match status" value="1"/>
</dbReference>
<keyword evidence="3 5" id="KW-1133">Transmembrane helix</keyword>
<feature type="transmembrane region" description="Helical" evidence="5">
    <location>
        <begin position="80"/>
        <end position="99"/>
    </location>
</feature>
<dbReference type="EMBL" id="UINC01031562">
    <property type="protein sequence ID" value="SVB17806.1"/>
    <property type="molecule type" value="Genomic_DNA"/>
</dbReference>
<sequence length="234" mass="26873">MALLLMNTLDQFFRTDDWDLTMQSPGWEKVFVFYAGIMFLMLIRDLFGSSPGRILMGISLRNFNDLNTAPGISTRLLRNLLLLLLPLEGIVLLMDPFAFRLADRWFKTAVLEHPKPMRIALRLLFGNLLFFSLFGAAILLQKTALEKTAAFKTAEQEIRSHPELTLLLNRFPEFDETEMSLDLRNPSGMSVMETTAGKGEQRNKVRVEMKLVEEPSRWEVMKIEIKPYPSDPDS</sequence>
<feature type="transmembrane region" description="Helical" evidence="5">
    <location>
        <begin position="119"/>
        <end position="140"/>
    </location>
</feature>
<name>A0A382BVG0_9ZZZZ</name>
<dbReference type="InterPro" id="IPR010432">
    <property type="entry name" value="RDD"/>
</dbReference>
<comment type="subcellular location">
    <subcellularLocation>
        <location evidence="1">Membrane</location>
        <topology evidence="1">Multi-pass membrane protein</topology>
    </subcellularLocation>
</comment>
<feature type="transmembrane region" description="Helical" evidence="5">
    <location>
        <begin position="30"/>
        <end position="47"/>
    </location>
</feature>
<evidence type="ECO:0000256" key="1">
    <source>
        <dbReference type="ARBA" id="ARBA00004141"/>
    </source>
</evidence>
<protein>
    <recommendedName>
        <fullName evidence="6">RDD domain-containing protein</fullName>
    </recommendedName>
</protein>
<keyword evidence="4 5" id="KW-0472">Membrane</keyword>
<evidence type="ECO:0000313" key="7">
    <source>
        <dbReference type="EMBL" id="SVB17806.1"/>
    </source>
</evidence>
<reference evidence="7" key="1">
    <citation type="submission" date="2018-05" db="EMBL/GenBank/DDBJ databases">
        <authorList>
            <person name="Lanie J.A."/>
            <person name="Ng W.-L."/>
            <person name="Kazmierczak K.M."/>
            <person name="Andrzejewski T.M."/>
            <person name="Davidsen T.M."/>
            <person name="Wayne K.J."/>
            <person name="Tettelin H."/>
            <person name="Glass J.I."/>
            <person name="Rusch D."/>
            <person name="Podicherti R."/>
            <person name="Tsui H.-C.T."/>
            <person name="Winkler M.E."/>
        </authorList>
    </citation>
    <scope>NUCLEOTIDE SEQUENCE</scope>
</reference>
<organism evidence="7">
    <name type="scientific">marine metagenome</name>
    <dbReference type="NCBI Taxonomy" id="408172"/>
    <lineage>
        <taxon>unclassified sequences</taxon>
        <taxon>metagenomes</taxon>
        <taxon>ecological metagenomes</taxon>
    </lineage>
</organism>
<proteinExistence type="predicted"/>